<feature type="transmembrane region" description="Helical" evidence="7">
    <location>
        <begin position="78"/>
        <end position="108"/>
    </location>
</feature>
<gene>
    <name evidence="9" type="ORF">H8R91_03890</name>
</gene>
<dbReference type="RefSeq" id="WP_186934927.1">
    <property type="nucleotide sequence ID" value="NZ_JACOPS010000001.1"/>
</dbReference>
<sequence>MSKIFTFLKKEIVLTVSFVLAIISMIFVTPNEKYFDYIDFRRLGLLFSLMTIMAGLNKMGIFRLLAKNLLNKAKTMRGVTLLIVLLCFFSSMLITNDVALITFVPFTIVLLKLADKQSRAIYVVTLETIAANLGSMLTPIGNPQNLYLFSAYNMNISDFFKTILPYALISLVMLVCCSLFSGKSSIVYNENREELNFDKRLIAMYIALFAIALLSVFRVLNYLILLAVVIVFVLIFDRKVLLKVDYSLLFTFIFLFVFIGNLGNISQINGWLSSVVNGNEVPVGVLASQVFSNVPATILLSGFTNNATDLMIGVNIGGLGTLIASMASLISFKFIQKENVSIAKYFGLFTLFNVLFLAANIILWLVIK</sequence>
<accession>A0ABR7HJL9</accession>
<dbReference type="Pfam" id="PF03600">
    <property type="entry name" value="CitMHS"/>
    <property type="match status" value="1"/>
</dbReference>
<evidence type="ECO:0000256" key="4">
    <source>
        <dbReference type="ARBA" id="ARBA00022692"/>
    </source>
</evidence>
<evidence type="ECO:0000256" key="5">
    <source>
        <dbReference type="ARBA" id="ARBA00022989"/>
    </source>
</evidence>
<keyword evidence="10" id="KW-1185">Reference proteome</keyword>
<evidence type="ECO:0000313" key="10">
    <source>
        <dbReference type="Proteomes" id="UP000636755"/>
    </source>
</evidence>
<proteinExistence type="predicted"/>
<feature type="transmembrane region" description="Helical" evidence="7">
    <location>
        <begin position="163"/>
        <end position="182"/>
    </location>
</feature>
<keyword evidence="3" id="KW-1003">Cell membrane</keyword>
<feature type="transmembrane region" description="Helical" evidence="7">
    <location>
        <begin position="12"/>
        <end position="31"/>
    </location>
</feature>
<protein>
    <submittedName>
        <fullName evidence="9">Anion permease</fullName>
    </submittedName>
</protein>
<feature type="transmembrane region" description="Helical" evidence="7">
    <location>
        <begin position="247"/>
        <end position="265"/>
    </location>
</feature>
<dbReference type="PANTHER" id="PTHR43302">
    <property type="entry name" value="TRANSPORTER ARSB-RELATED"/>
    <property type="match status" value="1"/>
</dbReference>
<comment type="subcellular location">
    <subcellularLocation>
        <location evidence="1">Cell membrane</location>
        <topology evidence="1">Multi-pass membrane protein</topology>
    </subcellularLocation>
</comment>
<feature type="transmembrane region" description="Helical" evidence="7">
    <location>
        <begin position="310"/>
        <end position="330"/>
    </location>
</feature>
<feature type="domain" description="Citrate transporter-like" evidence="8">
    <location>
        <begin position="15"/>
        <end position="300"/>
    </location>
</feature>
<dbReference type="PANTHER" id="PTHR43302:SF5">
    <property type="entry name" value="TRANSPORTER ARSB-RELATED"/>
    <property type="match status" value="1"/>
</dbReference>
<keyword evidence="4 7" id="KW-0812">Transmembrane</keyword>
<feature type="transmembrane region" description="Helical" evidence="7">
    <location>
        <begin position="120"/>
        <end position="142"/>
    </location>
</feature>
<evidence type="ECO:0000313" key="9">
    <source>
        <dbReference type="EMBL" id="MBC5727683.1"/>
    </source>
</evidence>
<evidence type="ECO:0000256" key="6">
    <source>
        <dbReference type="ARBA" id="ARBA00023136"/>
    </source>
</evidence>
<feature type="transmembrane region" description="Helical" evidence="7">
    <location>
        <begin position="342"/>
        <end position="367"/>
    </location>
</feature>
<dbReference type="InterPro" id="IPR004680">
    <property type="entry name" value="Cit_transptr-like_dom"/>
</dbReference>
<keyword evidence="6 7" id="KW-0472">Membrane</keyword>
<evidence type="ECO:0000256" key="1">
    <source>
        <dbReference type="ARBA" id="ARBA00004651"/>
    </source>
</evidence>
<organism evidence="9 10">
    <name type="scientific">Ruminococcus intestinalis</name>
    <dbReference type="NCBI Taxonomy" id="2763066"/>
    <lineage>
        <taxon>Bacteria</taxon>
        <taxon>Bacillati</taxon>
        <taxon>Bacillota</taxon>
        <taxon>Clostridia</taxon>
        <taxon>Eubacteriales</taxon>
        <taxon>Oscillospiraceae</taxon>
        <taxon>Ruminococcus</taxon>
    </lineage>
</organism>
<keyword evidence="5 7" id="KW-1133">Transmembrane helix</keyword>
<reference evidence="9 10" key="1">
    <citation type="submission" date="2020-08" db="EMBL/GenBank/DDBJ databases">
        <title>Genome public.</title>
        <authorList>
            <person name="Liu C."/>
            <person name="Sun Q."/>
        </authorList>
    </citation>
    <scope>NUCLEOTIDE SEQUENCE [LARGE SCALE GENOMIC DNA]</scope>
    <source>
        <strain evidence="9 10">NSJ-71</strain>
    </source>
</reference>
<evidence type="ECO:0000259" key="8">
    <source>
        <dbReference type="Pfam" id="PF03600"/>
    </source>
</evidence>
<evidence type="ECO:0000256" key="3">
    <source>
        <dbReference type="ARBA" id="ARBA00022475"/>
    </source>
</evidence>
<evidence type="ECO:0000256" key="7">
    <source>
        <dbReference type="SAM" id="Phobius"/>
    </source>
</evidence>
<comment type="caution">
    <text evidence="9">The sequence shown here is derived from an EMBL/GenBank/DDBJ whole genome shotgun (WGS) entry which is preliminary data.</text>
</comment>
<feature type="transmembrane region" description="Helical" evidence="7">
    <location>
        <begin position="202"/>
        <end position="235"/>
    </location>
</feature>
<feature type="transmembrane region" description="Helical" evidence="7">
    <location>
        <begin position="43"/>
        <end position="66"/>
    </location>
</feature>
<dbReference type="Proteomes" id="UP000636755">
    <property type="component" value="Unassembled WGS sequence"/>
</dbReference>
<evidence type="ECO:0000256" key="2">
    <source>
        <dbReference type="ARBA" id="ARBA00022448"/>
    </source>
</evidence>
<name>A0ABR7HJL9_9FIRM</name>
<keyword evidence="2" id="KW-0813">Transport</keyword>
<dbReference type="EMBL" id="JACOPS010000001">
    <property type="protein sequence ID" value="MBC5727683.1"/>
    <property type="molecule type" value="Genomic_DNA"/>
</dbReference>